<reference evidence="1 2" key="1">
    <citation type="submission" date="2018-02" db="EMBL/GenBank/DDBJ databases">
        <title>Phenotypic and genomic properties of facultatively anaerobic sulfur-reducing natronoarchaea from hypersaline soda lakes.</title>
        <authorList>
            <person name="Sorokin D.Y."/>
            <person name="Kublanov I.V."/>
            <person name="Roman P."/>
            <person name="Sinninghe Damste J.S."/>
            <person name="Golyshin P.N."/>
            <person name="Rojo D."/>
            <person name="Ciordia S."/>
            <person name="Mena M.D.C."/>
            <person name="Ferrer M."/>
            <person name="Messina E."/>
            <person name="Smedile F."/>
            <person name="La Spada G."/>
            <person name="La Cono V."/>
            <person name="Yakimov M.M."/>
        </authorList>
    </citation>
    <scope>NUCLEOTIDE SEQUENCE [LARGE SCALE GENOMIC DNA]</scope>
    <source>
        <strain evidence="1 2">AArc-Mg</strain>
        <plasmid evidence="2">paarc-mg-01</plasmid>
    </source>
</reference>
<proteinExistence type="predicted"/>
<accession>A0A346PK66</accession>
<dbReference type="KEGG" id="nag:AArcMg_4086"/>
<gene>
    <name evidence="1" type="ORF">AArcMg_4086</name>
</gene>
<dbReference type="Proteomes" id="UP000258613">
    <property type="component" value="Plasmid pAArc-Mg-01"/>
</dbReference>
<evidence type="ECO:0000313" key="1">
    <source>
        <dbReference type="EMBL" id="AXR79911.1"/>
    </source>
</evidence>
<dbReference type="RefSeq" id="WP_117366814.1">
    <property type="nucleotide sequence ID" value="NZ_CP027032.1"/>
</dbReference>
<sequence length="102" mass="11769">MATLLLDDEGVKPDGSRYELIAWAVPDSDEYPDGVKYSFQYMTADGDTLLRYDNAPHHRDDVGHHHCHTADGRIKPVEYPGLTSLRDRFEREVQQIHDERTD</sequence>
<dbReference type="InterPro" id="IPR045397">
    <property type="entry name" value="TumE-like"/>
</dbReference>
<keyword evidence="1" id="KW-0614">Plasmid</keyword>
<name>A0A346PK66_9EURY</name>
<dbReference type="EMBL" id="CP027032">
    <property type="protein sequence ID" value="AXR79911.1"/>
    <property type="molecule type" value="Genomic_DNA"/>
</dbReference>
<dbReference type="Pfam" id="PF20126">
    <property type="entry name" value="TumE"/>
    <property type="match status" value="1"/>
</dbReference>
<dbReference type="AlphaFoldDB" id="A0A346PK66"/>
<organism evidence="1 2">
    <name type="scientific">Natrarchaeobaculum sulfurireducens</name>
    <dbReference type="NCBI Taxonomy" id="2044521"/>
    <lineage>
        <taxon>Archaea</taxon>
        <taxon>Methanobacteriati</taxon>
        <taxon>Methanobacteriota</taxon>
        <taxon>Stenosarchaea group</taxon>
        <taxon>Halobacteria</taxon>
        <taxon>Halobacteriales</taxon>
        <taxon>Natrialbaceae</taxon>
        <taxon>Natrarchaeobaculum</taxon>
    </lineage>
</organism>
<geneLocation type="plasmid" evidence="2">
    <name>paarc-mg-01</name>
</geneLocation>
<evidence type="ECO:0000313" key="2">
    <source>
        <dbReference type="Proteomes" id="UP000258613"/>
    </source>
</evidence>
<protein>
    <submittedName>
        <fullName evidence="1">Uncharacterized protein</fullName>
    </submittedName>
</protein>
<keyword evidence="2" id="KW-1185">Reference proteome</keyword>
<dbReference type="GeneID" id="68757921"/>